<feature type="region of interest" description="Disordered" evidence="8">
    <location>
        <begin position="265"/>
        <end position="284"/>
    </location>
</feature>
<sequence>MTVSHTSEPASLPREDGLATTDEAQARLREQRPAFLEELVDDAGADRLVVGLDGSVETALAATFAVDAVGSERVTGLVMPAFLSHEAISRTAETVASALGIEHCRLQLQPVLAAFQEAVGDSSGPADDVVATNNALSRLRMTCAYYVANTTNALVVGTVDRTQYLLGGVTKHGETGADCLLFGDLYHSEVSELAGTVGIPDELTVETSGSPLYPGQLPIADFEIAPTTVDRVLRLRFDEGIDHETVVERTGVEPAILDQLEEYHAETEHKRRQPVTPSLRSHIN</sequence>
<keyword evidence="2 6" id="KW-0436">Ligase</keyword>
<dbReference type="GO" id="GO:0009435">
    <property type="term" value="P:NAD+ biosynthetic process"/>
    <property type="evidence" value="ECO:0007669"/>
    <property type="project" value="UniProtKB-UniPathway"/>
</dbReference>
<dbReference type="OrthoDB" id="39312at2157"/>
<dbReference type="Pfam" id="PF02540">
    <property type="entry name" value="NAD_synthase"/>
    <property type="match status" value="1"/>
</dbReference>
<keyword evidence="4 6" id="KW-0067">ATP-binding</keyword>
<gene>
    <name evidence="10" type="primary">nadE</name>
    <name evidence="10" type="ORF">D8Y22_03580</name>
</gene>
<dbReference type="Gene3D" id="3.40.50.620">
    <property type="entry name" value="HUPs"/>
    <property type="match status" value="1"/>
</dbReference>
<comment type="catalytic activity">
    <reaction evidence="7">
        <text>deamido-NAD(+) + NH4(+) + ATP = AMP + diphosphate + NAD(+) + H(+)</text>
        <dbReference type="Rhea" id="RHEA:21188"/>
        <dbReference type="ChEBI" id="CHEBI:15378"/>
        <dbReference type="ChEBI" id="CHEBI:28938"/>
        <dbReference type="ChEBI" id="CHEBI:30616"/>
        <dbReference type="ChEBI" id="CHEBI:33019"/>
        <dbReference type="ChEBI" id="CHEBI:57540"/>
        <dbReference type="ChEBI" id="CHEBI:58437"/>
        <dbReference type="ChEBI" id="CHEBI:456215"/>
        <dbReference type="EC" id="6.3.1.5"/>
    </reaction>
</comment>
<feature type="domain" description="NAD/GMP synthase" evidence="9">
    <location>
        <begin position="31"/>
        <end position="274"/>
    </location>
</feature>
<evidence type="ECO:0000256" key="4">
    <source>
        <dbReference type="ARBA" id="ARBA00022840"/>
    </source>
</evidence>
<dbReference type="EC" id="6.3.1.5" evidence="7"/>
<dbReference type="UniPathway" id="UPA00253">
    <property type="reaction ID" value="UER00333"/>
</dbReference>
<evidence type="ECO:0000256" key="6">
    <source>
        <dbReference type="RuleBase" id="RU003811"/>
    </source>
</evidence>
<evidence type="ECO:0000256" key="3">
    <source>
        <dbReference type="ARBA" id="ARBA00022741"/>
    </source>
</evidence>
<comment type="similarity">
    <text evidence="6">Belongs to the NAD synthetase family.</text>
</comment>
<dbReference type="AlphaFoldDB" id="A0A4V3VLK7"/>
<evidence type="ECO:0000256" key="5">
    <source>
        <dbReference type="ARBA" id="ARBA00023027"/>
    </source>
</evidence>
<dbReference type="GO" id="GO:0008795">
    <property type="term" value="F:NAD+ synthase activity"/>
    <property type="evidence" value="ECO:0007669"/>
    <property type="project" value="UniProtKB-EC"/>
</dbReference>
<dbReference type="GO" id="GO:0003952">
    <property type="term" value="F:NAD+ synthase (glutamine-hydrolyzing) activity"/>
    <property type="evidence" value="ECO:0007669"/>
    <property type="project" value="InterPro"/>
</dbReference>
<dbReference type="Proteomes" id="UP000318864">
    <property type="component" value="Unassembled WGS sequence"/>
</dbReference>
<protein>
    <recommendedName>
        <fullName evidence="7">NH(3)-dependent NAD(+) synthetase</fullName>
        <ecNumber evidence="7">6.3.1.5</ecNumber>
    </recommendedName>
</protein>
<organism evidence="10 11">
    <name type="scientific">Salinadaptatus halalkaliphilus</name>
    <dbReference type="NCBI Taxonomy" id="2419781"/>
    <lineage>
        <taxon>Archaea</taxon>
        <taxon>Methanobacteriati</taxon>
        <taxon>Methanobacteriota</taxon>
        <taxon>Stenosarchaea group</taxon>
        <taxon>Halobacteria</taxon>
        <taxon>Halobacteriales</taxon>
        <taxon>Natrialbaceae</taxon>
        <taxon>Salinadaptatus</taxon>
    </lineage>
</organism>
<evidence type="ECO:0000256" key="2">
    <source>
        <dbReference type="ARBA" id="ARBA00022598"/>
    </source>
</evidence>
<reference evidence="10 11" key="1">
    <citation type="submission" date="2018-10" db="EMBL/GenBank/DDBJ databases">
        <title>Natronolimnobius sp. XQ-INN 246 isolated from Inner Mongolia Autonomous Region of China.</title>
        <authorList>
            <person name="Xue Q."/>
        </authorList>
    </citation>
    <scope>NUCLEOTIDE SEQUENCE [LARGE SCALE GENOMIC DNA]</scope>
    <source>
        <strain evidence="10 11">XQ-INN 246</strain>
    </source>
</reference>
<dbReference type="SUPFAM" id="SSF52402">
    <property type="entry name" value="Adenine nucleotide alpha hydrolases-like"/>
    <property type="match status" value="1"/>
</dbReference>
<dbReference type="RefSeq" id="WP_141463353.1">
    <property type="nucleotide sequence ID" value="NZ_RBZW01000012.1"/>
</dbReference>
<dbReference type="GO" id="GO:0005737">
    <property type="term" value="C:cytoplasm"/>
    <property type="evidence" value="ECO:0007669"/>
    <property type="project" value="InterPro"/>
</dbReference>
<accession>A0A4V3VLK7</accession>
<proteinExistence type="inferred from homology"/>
<evidence type="ECO:0000256" key="7">
    <source>
        <dbReference type="RuleBase" id="RU003812"/>
    </source>
</evidence>
<dbReference type="CDD" id="cd00553">
    <property type="entry name" value="NAD_synthase"/>
    <property type="match status" value="1"/>
</dbReference>
<dbReference type="PANTHER" id="PTHR23090:SF9">
    <property type="entry name" value="GLUTAMINE-DEPENDENT NAD(+) SYNTHETASE"/>
    <property type="match status" value="1"/>
</dbReference>
<dbReference type="InterPro" id="IPR003694">
    <property type="entry name" value="NAD_synthase"/>
</dbReference>
<keyword evidence="3 6" id="KW-0547">Nucleotide-binding</keyword>
<feature type="compositionally biased region" description="Polar residues" evidence="8">
    <location>
        <begin position="275"/>
        <end position="284"/>
    </location>
</feature>
<name>A0A4V3VLK7_9EURY</name>
<dbReference type="NCBIfam" id="TIGR00552">
    <property type="entry name" value="nadE"/>
    <property type="match status" value="1"/>
</dbReference>
<dbReference type="InterPro" id="IPR014729">
    <property type="entry name" value="Rossmann-like_a/b/a_fold"/>
</dbReference>
<evidence type="ECO:0000256" key="1">
    <source>
        <dbReference type="ARBA" id="ARBA00004790"/>
    </source>
</evidence>
<comment type="pathway">
    <text evidence="1">Cofactor biosynthesis; NAD(+) biosynthesis.</text>
</comment>
<dbReference type="PANTHER" id="PTHR23090">
    <property type="entry name" value="NH 3 /GLUTAMINE-DEPENDENT NAD + SYNTHETASE"/>
    <property type="match status" value="1"/>
</dbReference>
<evidence type="ECO:0000259" key="9">
    <source>
        <dbReference type="Pfam" id="PF02540"/>
    </source>
</evidence>
<dbReference type="GO" id="GO:0005524">
    <property type="term" value="F:ATP binding"/>
    <property type="evidence" value="ECO:0007669"/>
    <property type="project" value="UniProtKB-KW"/>
</dbReference>
<keyword evidence="5 6" id="KW-0520">NAD</keyword>
<evidence type="ECO:0000313" key="10">
    <source>
        <dbReference type="EMBL" id="THE66017.1"/>
    </source>
</evidence>
<evidence type="ECO:0000256" key="8">
    <source>
        <dbReference type="SAM" id="MobiDB-lite"/>
    </source>
</evidence>
<comment type="caution">
    <text evidence="10">The sequence shown here is derived from an EMBL/GenBank/DDBJ whole genome shotgun (WGS) entry which is preliminary data.</text>
</comment>
<dbReference type="EMBL" id="RBZW01000012">
    <property type="protein sequence ID" value="THE66017.1"/>
    <property type="molecule type" value="Genomic_DNA"/>
</dbReference>
<keyword evidence="11" id="KW-1185">Reference proteome</keyword>
<dbReference type="InterPro" id="IPR022310">
    <property type="entry name" value="NAD/GMP_synthase"/>
</dbReference>
<dbReference type="GO" id="GO:0004359">
    <property type="term" value="F:glutaminase activity"/>
    <property type="evidence" value="ECO:0007669"/>
    <property type="project" value="InterPro"/>
</dbReference>
<evidence type="ECO:0000313" key="11">
    <source>
        <dbReference type="Proteomes" id="UP000318864"/>
    </source>
</evidence>